<dbReference type="InterPro" id="IPR050595">
    <property type="entry name" value="Bact_response_regulator"/>
</dbReference>
<proteinExistence type="predicted"/>
<evidence type="ECO:0000313" key="5">
    <source>
        <dbReference type="Proteomes" id="UP000658514"/>
    </source>
</evidence>
<dbReference type="RefSeq" id="WP_190544044.1">
    <property type="nucleotide sequence ID" value="NZ_CAWPNO010000058.1"/>
</dbReference>
<dbReference type="Proteomes" id="UP000658514">
    <property type="component" value="Unassembled WGS sequence"/>
</dbReference>
<dbReference type="Gene3D" id="3.40.50.2300">
    <property type="match status" value="1"/>
</dbReference>
<comment type="caution">
    <text evidence="4">The sequence shown here is derived from an EMBL/GenBank/DDBJ whole genome shotgun (WGS) entry which is preliminary data.</text>
</comment>
<dbReference type="CDD" id="cd00156">
    <property type="entry name" value="REC"/>
    <property type="match status" value="1"/>
</dbReference>
<dbReference type="InterPro" id="IPR001789">
    <property type="entry name" value="Sig_transdc_resp-reg_receiver"/>
</dbReference>
<dbReference type="InterPro" id="IPR011006">
    <property type="entry name" value="CheY-like_superfamily"/>
</dbReference>
<evidence type="ECO:0000256" key="1">
    <source>
        <dbReference type="ARBA" id="ARBA00022553"/>
    </source>
</evidence>
<dbReference type="PANTHER" id="PTHR44591:SF3">
    <property type="entry name" value="RESPONSE REGULATORY DOMAIN-CONTAINING PROTEIN"/>
    <property type="match status" value="1"/>
</dbReference>
<feature type="domain" description="Response regulatory" evidence="3">
    <location>
        <begin position="10"/>
        <end position="122"/>
    </location>
</feature>
<keyword evidence="5" id="KW-1185">Reference proteome</keyword>
<dbReference type="PANTHER" id="PTHR44591">
    <property type="entry name" value="STRESS RESPONSE REGULATOR PROTEIN 1"/>
    <property type="match status" value="1"/>
</dbReference>
<reference evidence="4 5" key="1">
    <citation type="journal article" date="2020" name="ISME J.">
        <title>Comparative genomics reveals insights into cyanobacterial evolution and habitat adaptation.</title>
        <authorList>
            <person name="Chen M.Y."/>
            <person name="Teng W.K."/>
            <person name="Zhao L."/>
            <person name="Hu C.X."/>
            <person name="Zhou Y.K."/>
            <person name="Han B.P."/>
            <person name="Song L.R."/>
            <person name="Shu W.S."/>
        </authorList>
    </citation>
    <scope>NUCLEOTIDE SEQUENCE [LARGE SCALE GENOMIC DNA]</scope>
    <source>
        <strain evidence="4 5">FACHB-288</strain>
    </source>
</reference>
<feature type="modified residue" description="4-aspartylphosphate" evidence="2">
    <location>
        <position position="59"/>
    </location>
</feature>
<dbReference type="EMBL" id="JACJQH010000026">
    <property type="protein sequence ID" value="MBD2197314.1"/>
    <property type="molecule type" value="Genomic_DNA"/>
</dbReference>
<evidence type="ECO:0000256" key="2">
    <source>
        <dbReference type="PROSITE-ProRule" id="PRU00169"/>
    </source>
</evidence>
<protein>
    <submittedName>
        <fullName evidence="4">Response regulator</fullName>
    </submittedName>
</protein>
<dbReference type="PROSITE" id="PS50110">
    <property type="entry name" value="RESPONSE_REGULATORY"/>
    <property type="match status" value="1"/>
</dbReference>
<sequence>MNYQNPQKPKVLTAISEESYRALIAFILEQQGWDVNEAKNGTEAIEKLFQEQPKLLILDDRMPQLTQGEIYLDLFAQGIKLPLVLLTSYKKLDKLALSLGIFYFLDQRFELPHSLQKIKSAYTELVDLEVGFSNLASK</sequence>
<gene>
    <name evidence="4" type="ORF">H6G24_17710</name>
</gene>
<evidence type="ECO:0000313" key="4">
    <source>
        <dbReference type="EMBL" id="MBD2197314.1"/>
    </source>
</evidence>
<dbReference type="SUPFAM" id="SSF52172">
    <property type="entry name" value="CheY-like"/>
    <property type="match status" value="1"/>
</dbReference>
<evidence type="ECO:0000259" key="3">
    <source>
        <dbReference type="PROSITE" id="PS50110"/>
    </source>
</evidence>
<name>A0ABR8AC62_9CYAN</name>
<dbReference type="Pfam" id="PF00072">
    <property type="entry name" value="Response_reg"/>
    <property type="match status" value="1"/>
</dbReference>
<keyword evidence="1 2" id="KW-0597">Phosphoprotein</keyword>
<accession>A0ABR8AC62</accession>
<organism evidence="4 5">
    <name type="scientific">Calothrix parietina FACHB-288</name>
    <dbReference type="NCBI Taxonomy" id="2692896"/>
    <lineage>
        <taxon>Bacteria</taxon>
        <taxon>Bacillati</taxon>
        <taxon>Cyanobacteriota</taxon>
        <taxon>Cyanophyceae</taxon>
        <taxon>Nostocales</taxon>
        <taxon>Calotrichaceae</taxon>
        <taxon>Calothrix</taxon>
    </lineage>
</organism>